<dbReference type="EMBL" id="CP028137">
    <property type="protein sequence ID" value="AZZ51777.1"/>
    <property type="molecule type" value="Genomic_DNA"/>
</dbReference>
<dbReference type="GO" id="GO:0005886">
    <property type="term" value="C:plasma membrane"/>
    <property type="evidence" value="ECO:0007669"/>
    <property type="project" value="TreeGrafter"/>
</dbReference>
<gene>
    <name evidence="2" type="ORF">C1I64_06770</name>
</gene>
<dbReference type="PANTHER" id="PTHR30572">
    <property type="entry name" value="MEMBRANE COMPONENT OF TRANSPORTER-RELATED"/>
    <property type="match status" value="1"/>
</dbReference>
<dbReference type="KEGG" id="rfs:C1I64_06770"/>
<evidence type="ECO:0000256" key="1">
    <source>
        <dbReference type="SAM" id="Phobius"/>
    </source>
</evidence>
<dbReference type="GO" id="GO:0022857">
    <property type="term" value="F:transmembrane transporter activity"/>
    <property type="evidence" value="ECO:0007669"/>
    <property type="project" value="TreeGrafter"/>
</dbReference>
<evidence type="ECO:0000313" key="3">
    <source>
        <dbReference type="Proteomes" id="UP000285317"/>
    </source>
</evidence>
<name>A0A3T0SZ90_9MICO</name>
<keyword evidence="1" id="KW-0472">Membrane</keyword>
<keyword evidence="1" id="KW-1133">Transmembrane helix</keyword>
<feature type="transmembrane region" description="Helical" evidence="1">
    <location>
        <begin position="25"/>
        <end position="43"/>
    </location>
</feature>
<evidence type="ECO:0000313" key="2">
    <source>
        <dbReference type="EMBL" id="AZZ51777.1"/>
    </source>
</evidence>
<feature type="transmembrane region" description="Helical" evidence="1">
    <location>
        <begin position="331"/>
        <end position="351"/>
    </location>
</feature>
<keyword evidence="1" id="KW-0812">Transmembrane</keyword>
<dbReference type="RefSeq" id="WP_127886672.1">
    <property type="nucleotide sequence ID" value="NZ_CP028137.1"/>
</dbReference>
<organism evidence="2 3">
    <name type="scientific">Rathayibacter festucae DSM 15932</name>
    <dbReference type="NCBI Taxonomy" id="1328866"/>
    <lineage>
        <taxon>Bacteria</taxon>
        <taxon>Bacillati</taxon>
        <taxon>Actinomycetota</taxon>
        <taxon>Actinomycetes</taxon>
        <taxon>Micrococcales</taxon>
        <taxon>Microbacteriaceae</taxon>
        <taxon>Rathayibacter</taxon>
    </lineage>
</organism>
<dbReference type="InterPro" id="IPR050250">
    <property type="entry name" value="Macrolide_Exporter_MacB"/>
</dbReference>
<dbReference type="PANTHER" id="PTHR30572:SF4">
    <property type="entry name" value="ABC TRANSPORTER PERMEASE YTRF"/>
    <property type="match status" value="1"/>
</dbReference>
<reference evidence="2 3" key="1">
    <citation type="submission" date="2018-03" db="EMBL/GenBank/DDBJ databases">
        <title>Bacteriophage NCPPB3778 and a type I-E CRISPR drive the evolution of the US Biological Select Agent, Rathayibacter toxicus.</title>
        <authorList>
            <person name="Davis E.W.II."/>
            <person name="Tabima J.F."/>
            <person name="Weisberg A.J."/>
            <person name="Dantas Lopes L."/>
            <person name="Wiseman M.S."/>
            <person name="Wiseman M.S."/>
            <person name="Pupko T."/>
            <person name="Belcher M.S."/>
            <person name="Sechler A.J."/>
            <person name="Tancos M.A."/>
            <person name="Schroeder B.K."/>
            <person name="Murray T.D."/>
            <person name="Luster D.G."/>
            <person name="Schneider W.L."/>
            <person name="Rogers E."/>
            <person name="Andreote F.D."/>
            <person name="Grunwald N.J."/>
            <person name="Putnam M.L."/>
            <person name="Chang J.H."/>
        </authorList>
    </citation>
    <scope>NUCLEOTIDE SEQUENCE [LARGE SCALE GENOMIC DNA]</scope>
    <source>
        <strain evidence="2 3">DSM 15932</strain>
    </source>
</reference>
<protein>
    <submittedName>
        <fullName evidence="2">Lipoprotein ABC transporter permease</fullName>
    </submittedName>
</protein>
<sequence>MKRRFVLPVLREALASSLAQPVTSLLTLVMVVAMCAGIVLTTGRTVGAEQSVLATVDSAGTRSILVRAEAQAGLSSDALERISRLSGVQWAAAFSDATDVGNSRIAEGRKVALRSAWSSDFAELGIDAARSPSGSAWGSEEALAALGFAEETGSVSTGSGAGVDVVGTFAWSEYLSFLGPSVLVPMPPSSTGSVGYVIVIAEGPELVRPLTRSIGSLLAPTDPQGVTVTTSARYADLRAVLEGTLGGFGRDLVGLIAGAGAVLVGATQYGLVLMRRKDFGRRRALGATRGLIVLLVVCQVLLVATVGALLGTAGAAVLLVAGGDPLPGVDFLAATGTLAIVVSVLAALVPAQRAASRDPLHELRVP</sequence>
<feature type="transmembrane region" description="Helical" evidence="1">
    <location>
        <begin position="291"/>
        <end position="319"/>
    </location>
</feature>
<keyword evidence="2" id="KW-0449">Lipoprotein</keyword>
<proteinExistence type="predicted"/>
<dbReference type="Proteomes" id="UP000285317">
    <property type="component" value="Chromosome"/>
</dbReference>
<accession>A0A3T0SZ90</accession>
<dbReference type="AlphaFoldDB" id="A0A3T0SZ90"/>